<dbReference type="Pfam" id="PF07995">
    <property type="entry name" value="GSDH"/>
    <property type="match status" value="1"/>
</dbReference>
<dbReference type="InterPro" id="IPR011042">
    <property type="entry name" value="6-blade_b-propeller_TolB-like"/>
</dbReference>
<proteinExistence type="predicted"/>
<dbReference type="PANTHER" id="PTHR19328:SF13">
    <property type="entry name" value="HIPL1 PROTEIN"/>
    <property type="match status" value="1"/>
</dbReference>
<dbReference type="Proteomes" id="UP000037247">
    <property type="component" value="Unassembled WGS sequence"/>
</dbReference>
<feature type="domain" description="Glucose/Sorbosone dehydrogenase" evidence="2">
    <location>
        <begin position="46"/>
        <end position="398"/>
    </location>
</feature>
<dbReference type="SUPFAM" id="SSF50952">
    <property type="entry name" value="Soluble quinoprotein glucose dehydrogenase"/>
    <property type="match status" value="1"/>
</dbReference>
<dbReference type="RefSeq" id="WP_049700250.1">
    <property type="nucleotide sequence ID" value="NZ_LDTZ01000020.1"/>
</dbReference>
<dbReference type="EMBL" id="LDTZ01000020">
    <property type="protein sequence ID" value="KNA90182.1"/>
    <property type="molecule type" value="Genomic_DNA"/>
</dbReference>
<evidence type="ECO:0000256" key="1">
    <source>
        <dbReference type="SAM" id="SignalP"/>
    </source>
</evidence>
<name>A0ABR5I8Z7_9ACTN</name>
<feature type="signal peptide" evidence="1">
    <location>
        <begin position="1"/>
        <end position="33"/>
    </location>
</feature>
<dbReference type="Gene3D" id="2.120.10.30">
    <property type="entry name" value="TolB, C-terminal domain"/>
    <property type="match status" value="1"/>
</dbReference>
<accession>A0ABR5I8Z7</accession>
<gene>
    <name evidence="3" type="ORF">ABW18_17515</name>
</gene>
<dbReference type="PANTHER" id="PTHR19328">
    <property type="entry name" value="HEDGEHOG-INTERACTING PROTEIN"/>
    <property type="match status" value="1"/>
</dbReference>
<evidence type="ECO:0000313" key="4">
    <source>
        <dbReference type="Proteomes" id="UP000037247"/>
    </source>
</evidence>
<comment type="caution">
    <text evidence="3">The sequence shown here is derived from an EMBL/GenBank/DDBJ whole genome shotgun (WGS) entry which is preliminary data.</text>
</comment>
<protein>
    <submittedName>
        <fullName evidence="3">Glucose dehydrogenase</fullName>
    </submittedName>
</protein>
<dbReference type="InterPro" id="IPR012938">
    <property type="entry name" value="Glc/Sorbosone_DH"/>
</dbReference>
<evidence type="ECO:0000313" key="3">
    <source>
        <dbReference type="EMBL" id="KNA90182.1"/>
    </source>
</evidence>
<dbReference type="InterPro" id="IPR011041">
    <property type="entry name" value="Quinoprot_gluc/sorb_DH_b-prop"/>
</dbReference>
<evidence type="ECO:0000259" key="2">
    <source>
        <dbReference type="Pfam" id="PF07995"/>
    </source>
</evidence>
<keyword evidence="4" id="KW-1185">Reference proteome</keyword>
<feature type="chain" id="PRO_5047090816" evidence="1">
    <location>
        <begin position="34"/>
        <end position="403"/>
    </location>
</feature>
<reference evidence="3 4" key="1">
    <citation type="submission" date="2015-05" db="EMBL/GenBank/DDBJ databases">
        <title>Draft genome sequence of the bacterium Gordonia jacobaea a new member of the Gordonia genus.</title>
        <authorList>
            <person name="Jimenez-Galisteo G."/>
            <person name="Dominguez A."/>
            <person name="Munoz E."/>
            <person name="Vinas M."/>
        </authorList>
    </citation>
    <scope>NUCLEOTIDE SEQUENCE [LARGE SCALE GENOMIC DNA]</scope>
    <source>
        <strain evidence="4">mv1</strain>
    </source>
</reference>
<keyword evidence="1" id="KW-0732">Signal</keyword>
<organism evidence="3 4">
    <name type="scientific">Gordonia jacobaea</name>
    <dbReference type="NCBI Taxonomy" id="122202"/>
    <lineage>
        <taxon>Bacteria</taxon>
        <taxon>Bacillati</taxon>
        <taxon>Actinomycetota</taxon>
        <taxon>Actinomycetes</taxon>
        <taxon>Mycobacteriales</taxon>
        <taxon>Gordoniaceae</taxon>
        <taxon>Gordonia</taxon>
    </lineage>
</organism>
<sequence>MSPQRSVLKTGVISCVVAAGVAGTVAGAPSAEAAPRLAVSSIATGLSHPWDIVTAPDGTALVTERAGRFVAIRPGQAPKTIRVDLSALWVHREAGLMGLAVDPGFAQNRRIYSCQAEKAGTGSSVAQGAKIPQGVGSVPLPWPNTGQQVTVASWRVSQDWSSMQRERTVLAGIPLNAGGRHAGCGLAAASDGTLWIGTGDNATAEYSQSRKSLGGKVLHVNAATGRPAAGNPDPASPIATLGHRNVQGIALQPGSGRVYSIEQGTSADDELNLIRPGANYGYRPDRAPVIYDESVPMTDPTRVPGAVGPIWKSGAPTIATPALQFLPTTGWGEWNGAVVIAAQKAKKLVVVKLDDSGTRVVDVEEALSDRYGRLRALAVDRDGSLLVGTDTGKDQILRIRPGA</sequence>